<organism evidence="1 2">
    <name type="scientific">Vararia minispora EC-137</name>
    <dbReference type="NCBI Taxonomy" id="1314806"/>
    <lineage>
        <taxon>Eukaryota</taxon>
        <taxon>Fungi</taxon>
        <taxon>Dikarya</taxon>
        <taxon>Basidiomycota</taxon>
        <taxon>Agaricomycotina</taxon>
        <taxon>Agaricomycetes</taxon>
        <taxon>Russulales</taxon>
        <taxon>Lachnocladiaceae</taxon>
        <taxon>Vararia</taxon>
    </lineage>
</organism>
<comment type="caution">
    <text evidence="1">The sequence shown here is derived from an EMBL/GenBank/DDBJ whole genome shotgun (WGS) entry which is preliminary data.</text>
</comment>
<proteinExistence type="predicted"/>
<feature type="non-terminal residue" evidence="1">
    <location>
        <position position="118"/>
    </location>
</feature>
<dbReference type="EMBL" id="MU273469">
    <property type="protein sequence ID" value="KAI0036652.1"/>
    <property type="molecule type" value="Genomic_DNA"/>
</dbReference>
<protein>
    <submittedName>
        <fullName evidence="1">Uncharacterized protein</fullName>
    </submittedName>
</protein>
<reference evidence="1" key="1">
    <citation type="submission" date="2021-02" db="EMBL/GenBank/DDBJ databases">
        <authorList>
            <consortium name="DOE Joint Genome Institute"/>
            <person name="Ahrendt S."/>
            <person name="Looney B.P."/>
            <person name="Miyauchi S."/>
            <person name="Morin E."/>
            <person name="Drula E."/>
            <person name="Courty P.E."/>
            <person name="Chicoki N."/>
            <person name="Fauchery L."/>
            <person name="Kohler A."/>
            <person name="Kuo A."/>
            <person name="Labutti K."/>
            <person name="Pangilinan J."/>
            <person name="Lipzen A."/>
            <person name="Riley R."/>
            <person name="Andreopoulos W."/>
            <person name="He G."/>
            <person name="Johnson J."/>
            <person name="Barry K.W."/>
            <person name="Grigoriev I.V."/>
            <person name="Nagy L."/>
            <person name="Hibbett D."/>
            <person name="Henrissat B."/>
            <person name="Matheny P.B."/>
            <person name="Labbe J."/>
            <person name="Martin F."/>
        </authorList>
    </citation>
    <scope>NUCLEOTIDE SEQUENCE</scope>
    <source>
        <strain evidence="1">EC-137</strain>
    </source>
</reference>
<accession>A0ACB8QYJ0</accession>
<reference evidence="1" key="2">
    <citation type="journal article" date="2022" name="New Phytol.">
        <title>Evolutionary transition to the ectomycorrhizal habit in the genomes of a hyperdiverse lineage of mushroom-forming fungi.</title>
        <authorList>
            <person name="Looney B."/>
            <person name="Miyauchi S."/>
            <person name="Morin E."/>
            <person name="Drula E."/>
            <person name="Courty P.E."/>
            <person name="Kohler A."/>
            <person name="Kuo A."/>
            <person name="LaButti K."/>
            <person name="Pangilinan J."/>
            <person name="Lipzen A."/>
            <person name="Riley R."/>
            <person name="Andreopoulos W."/>
            <person name="He G."/>
            <person name="Johnson J."/>
            <person name="Nolan M."/>
            <person name="Tritt A."/>
            <person name="Barry K.W."/>
            <person name="Grigoriev I.V."/>
            <person name="Nagy L.G."/>
            <person name="Hibbett D."/>
            <person name="Henrissat B."/>
            <person name="Matheny P.B."/>
            <person name="Labbe J."/>
            <person name="Martin F.M."/>
        </authorList>
    </citation>
    <scope>NUCLEOTIDE SEQUENCE</scope>
    <source>
        <strain evidence="1">EC-137</strain>
    </source>
</reference>
<gene>
    <name evidence="1" type="ORF">K488DRAFT_26492</name>
</gene>
<sequence length="118" mass="10853">FDATPRNKFIARNSFTGPAGSAAGGDVDSIGGLINILSNNAGDGGISQSGGATSGASIPPPPTPGNGAGMSSYSGLGGPADGGSVGAYDGPWGELGLDLVDIGSGNAGQGGGAASGSS</sequence>
<keyword evidence="2" id="KW-1185">Reference proteome</keyword>
<name>A0ACB8QYJ0_9AGAM</name>
<evidence type="ECO:0000313" key="2">
    <source>
        <dbReference type="Proteomes" id="UP000814128"/>
    </source>
</evidence>
<evidence type="ECO:0000313" key="1">
    <source>
        <dbReference type="EMBL" id="KAI0036652.1"/>
    </source>
</evidence>
<feature type="non-terminal residue" evidence="1">
    <location>
        <position position="1"/>
    </location>
</feature>
<dbReference type="Proteomes" id="UP000814128">
    <property type="component" value="Unassembled WGS sequence"/>
</dbReference>